<gene>
    <name evidence="12" type="primary">dnaG</name>
    <name evidence="17" type="ORF">HNR37_001302</name>
</gene>
<dbReference type="Proteomes" id="UP000528322">
    <property type="component" value="Unassembled WGS sequence"/>
</dbReference>
<dbReference type="SMART" id="SM00400">
    <property type="entry name" value="ZnF_CHCC"/>
    <property type="match status" value="1"/>
</dbReference>
<dbReference type="FunFam" id="3.90.580.10:FF:000001">
    <property type="entry name" value="DNA primase"/>
    <property type="match status" value="1"/>
</dbReference>
<keyword evidence="8 12" id="KW-0862">Zinc</keyword>
<feature type="region of interest" description="Disordered" evidence="15">
    <location>
        <begin position="413"/>
        <end position="442"/>
    </location>
</feature>
<keyword evidence="3 12" id="KW-0808">Transferase</keyword>
<comment type="function">
    <text evidence="12 13">RNA polymerase that catalyzes the synthesis of short RNA molecules used as primers for DNA polymerase during DNA replication.</text>
</comment>
<evidence type="ECO:0000256" key="2">
    <source>
        <dbReference type="ARBA" id="ARBA00022515"/>
    </source>
</evidence>
<evidence type="ECO:0000256" key="15">
    <source>
        <dbReference type="SAM" id="MobiDB-lite"/>
    </source>
</evidence>
<comment type="similarity">
    <text evidence="12 13">Belongs to the DnaG primase family.</text>
</comment>
<evidence type="ECO:0000256" key="11">
    <source>
        <dbReference type="ARBA" id="ARBA00023163"/>
    </source>
</evidence>
<organism evidence="17 18">
    <name type="scientific">Desulfurispira natronophila</name>
    <dbReference type="NCBI Taxonomy" id="682562"/>
    <lineage>
        <taxon>Bacteria</taxon>
        <taxon>Pseudomonadati</taxon>
        <taxon>Chrysiogenota</taxon>
        <taxon>Chrysiogenia</taxon>
        <taxon>Chrysiogenales</taxon>
        <taxon>Chrysiogenaceae</taxon>
        <taxon>Desulfurispira</taxon>
    </lineage>
</organism>
<dbReference type="PANTHER" id="PTHR30313:SF2">
    <property type="entry name" value="DNA PRIMASE"/>
    <property type="match status" value="1"/>
</dbReference>
<evidence type="ECO:0000256" key="10">
    <source>
        <dbReference type="ARBA" id="ARBA00023125"/>
    </source>
</evidence>
<comment type="cofactor">
    <cofactor evidence="12 13 14">
        <name>Zn(2+)</name>
        <dbReference type="ChEBI" id="CHEBI:29105"/>
    </cofactor>
    <text evidence="12 13 14">Binds 1 zinc ion per monomer.</text>
</comment>
<dbReference type="InterPro" id="IPR034151">
    <property type="entry name" value="TOPRIM_DnaG_bac"/>
</dbReference>
<dbReference type="PROSITE" id="PS50880">
    <property type="entry name" value="TOPRIM"/>
    <property type="match status" value="1"/>
</dbReference>
<keyword evidence="2 12" id="KW-0639">Primosome</keyword>
<dbReference type="EC" id="2.7.7.101" evidence="12"/>
<evidence type="ECO:0000313" key="18">
    <source>
        <dbReference type="Proteomes" id="UP000528322"/>
    </source>
</evidence>
<dbReference type="InterPro" id="IPR030846">
    <property type="entry name" value="DnaG_bac"/>
</dbReference>
<name>A0A7W7Y4K9_9BACT</name>
<evidence type="ECO:0000256" key="5">
    <source>
        <dbReference type="ARBA" id="ARBA00022705"/>
    </source>
</evidence>
<evidence type="ECO:0000256" key="7">
    <source>
        <dbReference type="ARBA" id="ARBA00022771"/>
    </source>
</evidence>
<dbReference type="GO" id="GO:0003899">
    <property type="term" value="F:DNA-directed RNA polymerase activity"/>
    <property type="evidence" value="ECO:0007669"/>
    <property type="project" value="UniProtKB-UniRule"/>
</dbReference>
<dbReference type="GO" id="GO:0000428">
    <property type="term" value="C:DNA-directed RNA polymerase complex"/>
    <property type="evidence" value="ECO:0007669"/>
    <property type="project" value="UniProtKB-KW"/>
</dbReference>
<keyword evidence="9" id="KW-0460">Magnesium</keyword>
<dbReference type="PIRSF" id="PIRSF002811">
    <property type="entry name" value="DnaG"/>
    <property type="match status" value="1"/>
</dbReference>
<dbReference type="SUPFAM" id="SSF56731">
    <property type="entry name" value="DNA primase core"/>
    <property type="match status" value="1"/>
</dbReference>
<dbReference type="Pfam" id="PF01807">
    <property type="entry name" value="Zn_ribbon_DnaG"/>
    <property type="match status" value="1"/>
</dbReference>
<dbReference type="GO" id="GO:0003677">
    <property type="term" value="F:DNA binding"/>
    <property type="evidence" value="ECO:0007669"/>
    <property type="project" value="UniProtKB-KW"/>
</dbReference>
<dbReference type="InterPro" id="IPR006171">
    <property type="entry name" value="TOPRIM_dom"/>
</dbReference>
<dbReference type="GO" id="GO:0006269">
    <property type="term" value="P:DNA replication, synthesis of primer"/>
    <property type="evidence" value="ECO:0007669"/>
    <property type="project" value="UniProtKB-UniRule"/>
</dbReference>
<dbReference type="InterPro" id="IPR013264">
    <property type="entry name" value="DNAG_N"/>
</dbReference>
<comment type="domain">
    <text evidence="12">Contains an N-terminal zinc-binding domain, a central core domain that contains the primase activity, and a C-terminal DnaB-binding domain.</text>
</comment>
<dbReference type="SUPFAM" id="SSF57783">
    <property type="entry name" value="Zinc beta-ribbon"/>
    <property type="match status" value="1"/>
</dbReference>
<dbReference type="Gene3D" id="3.40.1360.10">
    <property type="match status" value="1"/>
</dbReference>
<dbReference type="InterPro" id="IPR019475">
    <property type="entry name" value="DNA_primase_DnaB-bd"/>
</dbReference>
<dbReference type="RefSeq" id="WP_183731667.1">
    <property type="nucleotide sequence ID" value="NZ_JACHID010000007.1"/>
</dbReference>
<evidence type="ECO:0000256" key="1">
    <source>
        <dbReference type="ARBA" id="ARBA00022478"/>
    </source>
</evidence>
<feature type="domain" description="Toprim" evidence="16">
    <location>
        <begin position="251"/>
        <end position="331"/>
    </location>
</feature>
<evidence type="ECO:0000256" key="4">
    <source>
        <dbReference type="ARBA" id="ARBA00022695"/>
    </source>
</evidence>
<reference evidence="17 18" key="1">
    <citation type="submission" date="2020-08" db="EMBL/GenBank/DDBJ databases">
        <title>Genomic Encyclopedia of Type Strains, Phase IV (KMG-IV): sequencing the most valuable type-strain genomes for metagenomic binning, comparative biology and taxonomic classification.</title>
        <authorList>
            <person name="Goeker M."/>
        </authorList>
    </citation>
    <scope>NUCLEOTIDE SEQUENCE [LARGE SCALE GENOMIC DNA]</scope>
    <source>
        <strain evidence="17 18">DSM 22071</strain>
    </source>
</reference>
<dbReference type="NCBIfam" id="TIGR01391">
    <property type="entry name" value="dnaG"/>
    <property type="match status" value="1"/>
</dbReference>
<evidence type="ECO:0000256" key="8">
    <source>
        <dbReference type="ARBA" id="ARBA00022833"/>
    </source>
</evidence>
<dbReference type="InterPro" id="IPR006295">
    <property type="entry name" value="DNA_primase_DnaG"/>
</dbReference>
<dbReference type="Gene3D" id="3.90.580.10">
    <property type="entry name" value="Zinc finger, CHC2-type domain"/>
    <property type="match status" value="1"/>
</dbReference>
<comment type="catalytic activity">
    <reaction evidence="12">
        <text>ssDNA + n NTP = ssDNA/pppN(pN)n-1 hybrid + (n-1) diphosphate.</text>
        <dbReference type="EC" id="2.7.7.101"/>
    </reaction>
</comment>
<dbReference type="InterPro" id="IPR037068">
    <property type="entry name" value="DNA_primase_core_N_sf"/>
</dbReference>
<dbReference type="CDD" id="cd03364">
    <property type="entry name" value="TOPRIM_DnaG_primases"/>
    <property type="match status" value="1"/>
</dbReference>
<dbReference type="AlphaFoldDB" id="A0A7W7Y4K9"/>
<comment type="subunit">
    <text evidence="12">Monomer. Interacts with DnaB.</text>
</comment>
<dbReference type="GO" id="GO:0005737">
    <property type="term" value="C:cytoplasm"/>
    <property type="evidence" value="ECO:0007669"/>
    <property type="project" value="TreeGrafter"/>
</dbReference>
<dbReference type="Pfam" id="PF08275">
    <property type="entry name" value="DNAG_N"/>
    <property type="match status" value="1"/>
</dbReference>
<dbReference type="EMBL" id="JACHID010000007">
    <property type="protein sequence ID" value="MBB5021985.1"/>
    <property type="molecule type" value="Genomic_DNA"/>
</dbReference>
<dbReference type="GO" id="GO:1990077">
    <property type="term" value="C:primosome complex"/>
    <property type="evidence" value="ECO:0007669"/>
    <property type="project" value="UniProtKB-KW"/>
</dbReference>
<dbReference type="InterPro" id="IPR002694">
    <property type="entry name" value="Znf_CHC2"/>
</dbReference>
<keyword evidence="7 12" id="KW-0863">Zinc-finger</keyword>
<comment type="caution">
    <text evidence="17">The sequence shown here is derived from an EMBL/GenBank/DDBJ whole genome shotgun (WGS) entry which is preliminary data.</text>
</comment>
<dbReference type="PANTHER" id="PTHR30313">
    <property type="entry name" value="DNA PRIMASE"/>
    <property type="match status" value="1"/>
</dbReference>
<keyword evidence="18" id="KW-1185">Reference proteome</keyword>
<keyword evidence="5 12" id="KW-0235">DNA replication</keyword>
<dbReference type="InterPro" id="IPR050219">
    <property type="entry name" value="DnaG_primase"/>
</dbReference>
<evidence type="ECO:0000259" key="16">
    <source>
        <dbReference type="PROSITE" id="PS50880"/>
    </source>
</evidence>
<evidence type="ECO:0000256" key="9">
    <source>
        <dbReference type="ARBA" id="ARBA00022842"/>
    </source>
</evidence>
<proteinExistence type="inferred from homology"/>
<evidence type="ECO:0000256" key="12">
    <source>
        <dbReference type="HAMAP-Rule" id="MF_00974"/>
    </source>
</evidence>
<dbReference type="Pfam" id="PF13155">
    <property type="entry name" value="Toprim_2"/>
    <property type="match status" value="1"/>
</dbReference>
<dbReference type="InterPro" id="IPR036977">
    <property type="entry name" value="DNA_primase_Znf_CHC2"/>
</dbReference>
<dbReference type="SMART" id="SM00493">
    <property type="entry name" value="TOPRIM"/>
    <property type="match status" value="1"/>
</dbReference>
<dbReference type="Pfam" id="PF10410">
    <property type="entry name" value="DnaB_bind"/>
    <property type="match status" value="1"/>
</dbReference>
<sequence length="588" mass="66598">MRKIRPSSIERVLAATDIAAIIGAHVHLRKAGGRLKGLCPFHQEKTPSFSVDPEKRLYHCFGCQAGGNSVSFLMEKQGMGFVEAIEYLAERSGVELEYESGAEPQVDNHREHLLALNRRVLLSFRNQLAKVSSAQQYLQSRHLTQRTIDDFGLGYADGREESLQELFEDSRDDLLELGLLAQDQDRVYDRFRQRIMFPLWDVRGQVVGFAGRDLSGRSPAKYMNSPESDLFDKKRLLYGYHLARGAIRTRRRAFVVEGYFDVIRAHQCGLTETVAIMGTSFSVHHARLLGPQTAVYLVFDGDSAGFKAALRSSEILTQCDIIARVVFLPEGEDPDSFLQRNTPERFEELVASARDIGEFLIDQRINSGQGDVASLAVAVKELREFIARIPDSIKRQAYTNYLRELTHIDPFGQGAKPSLRSGSPATGIRRPGNVARKNTRHHKKPIDKMYVEKYLLRVMFHSDDLFEEISHALGGDMLSSPFSELKNHATKLHLQDADLDEIQKNLSQGALGEALEQVMQIDLGEVDIEQMRHEINHKIENLYLRKRHQALKRRLFASPAEASGSDVSEPERQQMLQELMDIQRELSL</sequence>
<feature type="zinc finger region" description="CHC2-type" evidence="12 14">
    <location>
        <begin position="39"/>
        <end position="63"/>
    </location>
</feature>
<keyword evidence="6 12" id="KW-0479">Metal-binding</keyword>
<dbReference type="GO" id="GO:0008270">
    <property type="term" value="F:zinc ion binding"/>
    <property type="evidence" value="ECO:0007669"/>
    <property type="project" value="UniProtKB-UniRule"/>
</dbReference>
<dbReference type="HAMAP" id="MF_00974">
    <property type="entry name" value="DNA_primase_DnaG"/>
    <property type="match status" value="1"/>
</dbReference>
<evidence type="ECO:0000256" key="13">
    <source>
        <dbReference type="PIRNR" id="PIRNR002811"/>
    </source>
</evidence>
<protein>
    <recommendedName>
        <fullName evidence="12 13">DNA primase</fullName>
        <ecNumber evidence="12">2.7.7.101</ecNumber>
    </recommendedName>
</protein>
<evidence type="ECO:0000256" key="3">
    <source>
        <dbReference type="ARBA" id="ARBA00022679"/>
    </source>
</evidence>
<evidence type="ECO:0000256" key="6">
    <source>
        <dbReference type="ARBA" id="ARBA00022723"/>
    </source>
</evidence>
<evidence type="ECO:0000313" key="17">
    <source>
        <dbReference type="EMBL" id="MBB5021985.1"/>
    </source>
</evidence>
<keyword evidence="1 12" id="KW-0240">DNA-directed RNA polymerase</keyword>
<evidence type="ECO:0000256" key="14">
    <source>
        <dbReference type="PIRSR" id="PIRSR002811-1"/>
    </source>
</evidence>
<dbReference type="Gene3D" id="3.90.980.10">
    <property type="entry name" value="DNA primase, catalytic core, N-terminal domain"/>
    <property type="match status" value="1"/>
</dbReference>
<keyword evidence="10 12" id="KW-0238">DNA-binding</keyword>
<keyword evidence="4 12" id="KW-0548">Nucleotidyltransferase</keyword>
<accession>A0A7W7Y4K9</accession>
<keyword evidence="11 12" id="KW-0804">Transcription</keyword>